<accession>A0A9P5YSI8</accession>
<proteinExistence type="predicted"/>
<dbReference type="OrthoDB" id="72269at2759"/>
<keyword evidence="1" id="KW-0812">Transmembrane</keyword>
<gene>
    <name evidence="3" type="ORF">BDN70DRAFT_282798</name>
</gene>
<keyword evidence="2" id="KW-0732">Signal</keyword>
<name>A0A9P5YSI8_9AGAR</name>
<keyword evidence="1" id="KW-0472">Membrane</keyword>
<reference evidence="3" key="1">
    <citation type="submission" date="2020-11" db="EMBL/GenBank/DDBJ databases">
        <authorList>
            <consortium name="DOE Joint Genome Institute"/>
            <person name="Ahrendt S."/>
            <person name="Riley R."/>
            <person name="Andreopoulos W."/>
            <person name="Labutti K."/>
            <person name="Pangilinan J."/>
            <person name="Ruiz-Duenas F.J."/>
            <person name="Barrasa J.M."/>
            <person name="Sanchez-Garcia M."/>
            <person name="Camarero S."/>
            <person name="Miyauchi S."/>
            <person name="Serrano A."/>
            <person name="Linde D."/>
            <person name="Babiker R."/>
            <person name="Drula E."/>
            <person name="Ayuso-Fernandez I."/>
            <person name="Pacheco R."/>
            <person name="Padilla G."/>
            <person name="Ferreira P."/>
            <person name="Barriuso J."/>
            <person name="Kellner H."/>
            <person name="Castanera R."/>
            <person name="Alfaro M."/>
            <person name="Ramirez L."/>
            <person name="Pisabarro A.G."/>
            <person name="Kuo A."/>
            <person name="Tritt A."/>
            <person name="Lipzen A."/>
            <person name="He G."/>
            <person name="Yan M."/>
            <person name="Ng V."/>
            <person name="Cullen D."/>
            <person name="Martin F."/>
            <person name="Rosso M.-N."/>
            <person name="Henrissat B."/>
            <person name="Hibbett D."/>
            <person name="Martinez A.T."/>
            <person name="Grigoriev I.V."/>
        </authorList>
    </citation>
    <scope>NUCLEOTIDE SEQUENCE</scope>
    <source>
        <strain evidence="3">CIRM-BRFM 674</strain>
    </source>
</reference>
<dbReference type="Proteomes" id="UP000807469">
    <property type="component" value="Unassembled WGS sequence"/>
</dbReference>
<sequence>MATKIFHGNTVALVLFPTMSALAAQLIWGRFIEAGVALAVDKQCKPDFVAAPGSGQKAYYTPFTGIAPFDNGICPLVAFFDIMINSPNTLPYLTYVIGTSLPLALLPNAESYRSSHSWTLKYPVIWCLLTQGVAVGFVQPLYWLTFILTGGMKDARSSISTFTKSQAEALIFALIVGSVIPSVAMLIMNDFHVIAIWQFYPALVSIAQILHLQYRPQAEEVKSGYGLMQALYIGCFLATSSAHISSVWPILDNMTELEGLLLPSLTPLPSAADISLHLLEFLKWDMTFAYASTALATCWLARNAKQLLAILLWYAVAIPLVGSGAAVMGVTIWKEGMLA</sequence>
<protein>
    <submittedName>
        <fullName evidence="3">Uncharacterized protein</fullName>
    </submittedName>
</protein>
<keyword evidence="1" id="KW-1133">Transmembrane helix</keyword>
<evidence type="ECO:0000313" key="4">
    <source>
        <dbReference type="Proteomes" id="UP000807469"/>
    </source>
</evidence>
<feature type="signal peptide" evidence="2">
    <location>
        <begin position="1"/>
        <end position="23"/>
    </location>
</feature>
<keyword evidence="4" id="KW-1185">Reference proteome</keyword>
<feature type="transmembrane region" description="Helical" evidence="1">
    <location>
        <begin position="308"/>
        <end position="333"/>
    </location>
</feature>
<evidence type="ECO:0000256" key="1">
    <source>
        <dbReference type="SAM" id="Phobius"/>
    </source>
</evidence>
<feature type="transmembrane region" description="Helical" evidence="1">
    <location>
        <begin position="194"/>
        <end position="214"/>
    </location>
</feature>
<evidence type="ECO:0000313" key="3">
    <source>
        <dbReference type="EMBL" id="KAF9475068.1"/>
    </source>
</evidence>
<feature type="transmembrane region" description="Helical" evidence="1">
    <location>
        <begin position="169"/>
        <end position="188"/>
    </location>
</feature>
<organism evidence="3 4">
    <name type="scientific">Pholiota conissans</name>
    <dbReference type="NCBI Taxonomy" id="109636"/>
    <lineage>
        <taxon>Eukaryota</taxon>
        <taxon>Fungi</taxon>
        <taxon>Dikarya</taxon>
        <taxon>Basidiomycota</taxon>
        <taxon>Agaricomycotina</taxon>
        <taxon>Agaricomycetes</taxon>
        <taxon>Agaricomycetidae</taxon>
        <taxon>Agaricales</taxon>
        <taxon>Agaricineae</taxon>
        <taxon>Strophariaceae</taxon>
        <taxon>Pholiota</taxon>
    </lineage>
</organism>
<dbReference type="AlphaFoldDB" id="A0A9P5YSI8"/>
<feature type="transmembrane region" description="Helical" evidence="1">
    <location>
        <begin position="281"/>
        <end position="301"/>
    </location>
</feature>
<feature type="transmembrane region" description="Helical" evidence="1">
    <location>
        <begin position="226"/>
        <end position="251"/>
    </location>
</feature>
<comment type="caution">
    <text evidence="3">The sequence shown here is derived from an EMBL/GenBank/DDBJ whole genome shotgun (WGS) entry which is preliminary data.</text>
</comment>
<feature type="chain" id="PRO_5040506576" evidence="2">
    <location>
        <begin position="24"/>
        <end position="339"/>
    </location>
</feature>
<feature type="transmembrane region" description="Helical" evidence="1">
    <location>
        <begin position="123"/>
        <end position="148"/>
    </location>
</feature>
<evidence type="ECO:0000256" key="2">
    <source>
        <dbReference type="SAM" id="SignalP"/>
    </source>
</evidence>
<dbReference type="EMBL" id="MU155349">
    <property type="protein sequence ID" value="KAF9475068.1"/>
    <property type="molecule type" value="Genomic_DNA"/>
</dbReference>